<reference evidence="15 16" key="1">
    <citation type="journal article" date="2017" name="Gigascience">
        <title>Draft genome of the honey bee ectoparasitic mite, Tropilaelaps mercedesae, is shaped by the parasitic life history.</title>
        <authorList>
            <person name="Dong X."/>
            <person name="Armstrong S.D."/>
            <person name="Xia D."/>
            <person name="Makepeace B.L."/>
            <person name="Darby A.C."/>
            <person name="Kadowaki T."/>
        </authorList>
    </citation>
    <scope>NUCLEOTIDE SEQUENCE [LARGE SCALE GENOMIC DNA]</scope>
    <source>
        <strain evidence="15">Wuxi-XJTLU</strain>
    </source>
</reference>
<evidence type="ECO:0000256" key="5">
    <source>
        <dbReference type="ARBA" id="ARBA00022989"/>
    </source>
</evidence>
<evidence type="ECO:0000256" key="8">
    <source>
        <dbReference type="ARBA" id="ARBA00023170"/>
    </source>
</evidence>
<evidence type="ECO:0000256" key="11">
    <source>
        <dbReference type="SAM" id="Phobius"/>
    </source>
</evidence>
<keyword evidence="9" id="KW-0325">Glycoprotein</keyword>
<gene>
    <name evidence="15" type="ORF">BIW11_13511</name>
</gene>
<feature type="transmembrane region" description="Helical" evidence="11">
    <location>
        <begin position="441"/>
        <end position="462"/>
    </location>
</feature>
<feature type="domain" description="G-protein coupled receptors family 2 profile 2" evidence="14">
    <location>
        <begin position="243"/>
        <end position="500"/>
    </location>
</feature>
<dbReference type="GO" id="GO:0005886">
    <property type="term" value="C:plasma membrane"/>
    <property type="evidence" value="ECO:0007669"/>
    <property type="project" value="UniProtKB-SubCell"/>
</dbReference>
<feature type="chain" id="PRO_5013048596" evidence="12">
    <location>
        <begin position="26"/>
        <end position="551"/>
    </location>
</feature>
<evidence type="ECO:0000256" key="3">
    <source>
        <dbReference type="ARBA" id="ARBA00022475"/>
    </source>
</evidence>
<keyword evidence="8 15" id="KW-0675">Receptor</keyword>
<dbReference type="InParanoid" id="A0A1V9X237"/>
<feature type="transmembrane region" description="Helical" evidence="11">
    <location>
        <begin position="394"/>
        <end position="421"/>
    </location>
</feature>
<comment type="subcellular location">
    <subcellularLocation>
        <location evidence="1">Cell membrane</location>
        <topology evidence="1">Multi-pass membrane protein</topology>
    </subcellularLocation>
</comment>
<evidence type="ECO:0000256" key="4">
    <source>
        <dbReference type="ARBA" id="ARBA00022692"/>
    </source>
</evidence>
<keyword evidence="6" id="KW-0297">G-protein coupled receptor</keyword>
<keyword evidence="5 11" id="KW-1133">Transmembrane helix</keyword>
<evidence type="ECO:0000259" key="13">
    <source>
        <dbReference type="PROSITE" id="PS50227"/>
    </source>
</evidence>
<evidence type="ECO:0000256" key="10">
    <source>
        <dbReference type="ARBA" id="ARBA00023224"/>
    </source>
</evidence>
<dbReference type="FunCoup" id="A0A1V9X237">
    <property type="interactions" value="176"/>
</dbReference>
<dbReference type="GO" id="GO:0007166">
    <property type="term" value="P:cell surface receptor signaling pathway"/>
    <property type="evidence" value="ECO:0007669"/>
    <property type="project" value="InterPro"/>
</dbReference>
<feature type="transmembrane region" description="Helical" evidence="11">
    <location>
        <begin position="482"/>
        <end position="500"/>
    </location>
</feature>
<evidence type="ECO:0000256" key="7">
    <source>
        <dbReference type="ARBA" id="ARBA00023136"/>
    </source>
</evidence>
<evidence type="ECO:0000256" key="1">
    <source>
        <dbReference type="ARBA" id="ARBA00004651"/>
    </source>
</evidence>
<keyword evidence="4 11" id="KW-0812">Transmembrane</keyword>
<dbReference type="InterPro" id="IPR050332">
    <property type="entry name" value="GPCR_2"/>
</dbReference>
<dbReference type="AlphaFoldDB" id="A0A1V9X237"/>
<keyword evidence="7 11" id="KW-0472">Membrane</keyword>
<dbReference type="InterPro" id="IPR017981">
    <property type="entry name" value="GPCR_2-like_7TM"/>
</dbReference>
<keyword evidence="10" id="KW-0807">Transducer</keyword>
<dbReference type="EMBL" id="MNPL01028778">
    <property type="protein sequence ID" value="OQR67463.1"/>
    <property type="molecule type" value="Genomic_DNA"/>
</dbReference>
<evidence type="ECO:0000313" key="16">
    <source>
        <dbReference type="Proteomes" id="UP000192247"/>
    </source>
</evidence>
<feature type="domain" description="G-protein coupled receptors family 2 profile 1" evidence="13">
    <location>
        <begin position="149"/>
        <end position="235"/>
    </location>
</feature>
<dbReference type="InterPro" id="IPR001879">
    <property type="entry name" value="GPCR_2_extracellular_dom"/>
</dbReference>
<dbReference type="SMART" id="SM00008">
    <property type="entry name" value="HormR"/>
    <property type="match status" value="2"/>
</dbReference>
<dbReference type="PROSITE" id="PS00649">
    <property type="entry name" value="G_PROTEIN_RECEP_F2_1"/>
    <property type="match status" value="1"/>
</dbReference>
<feature type="transmembrane region" description="Helical" evidence="11">
    <location>
        <begin position="246"/>
        <end position="268"/>
    </location>
</feature>
<dbReference type="SUPFAM" id="SSF111418">
    <property type="entry name" value="Hormone receptor domain"/>
    <property type="match status" value="2"/>
</dbReference>
<dbReference type="PROSITE" id="PS50261">
    <property type="entry name" value="G_PROTEIN_RECEP_F2_4"/>
    <property type="match status" value="1"/>
</dbReference>
<dbReference type="PROSITE" id="PS00650">
    <property type="entry name" value="G_PROTEIN_RECEP_F2_2"/>
    <property type="match status" value="1"/>
</dbReference>
<keyword evidence="16" id="KW-1185">Reference proteome</keyword>
<comment type="caution">
    <text evidence="15">The sequence shown here is derived from an EMBL/GenBank/DDBJ whole genome shotgun (WGS) entry which is preliminary data.</text>
</comment>
<protein>
    <submittedName>
        <fullName evidence="15">Calcitonin receptor-like</fullName>
    </submittedName>
</protein>
<dbReference type="PROSITE" id="PS50227">
    <property type="entry name" value="G_PROTEIN_RECEP_F2_3"/>
    <property type="match status" value="1"/>
</dbReference>
<feature type="signal peptide" evidence="12">
    <location>
        <begin position="1"/>
        <end position="25"/>
    </location>
</feature>
<sequence>MVLPSLSSPWTLLAVWPSVWLAAVADSNINMIMRRIEAYTQCRHTNDSGHLGCPSLFNEFVCIPPANRDMEVLVPCLSTGGMAKYFCDSDGQWIDREDYKTVCRERPGTDSFEHDGELIADVVGNNGNVPWEPFRPGEEAEIKYEYFKVCLKEVLLAPRRKTDDTLFCERHFDGWGCWADTDAGLTAFISCPPFIPGFIQKLKATKVCSANGTWAYNPSTRRHRWADYSGCVSAHKLRLSEIGVNIYISGYTISLIALSFSLAIFFYFRSALHCVRITIHKNLFASFIINNLCWLAWYIEASKETFLVDNSLTCQLLHVITHYFLLSNYFWMFNEGLYLYTVLVFSFVSEKKLIYYFYLIGWVLPAVIIIAYALPRALDPTASGSCWTDASTVYTFVLSIPITLSIVVNFVFLINIVRLLWSKLKAPGQTSTSQQANESSVPIRAIRATLILLPLLGLHYIFTPFRPGFNSSFYEAYEIYSAVTTSFQGLAVAILFCLCNQEVVAQVRRKVQLTSCFKHRYMQCSTNGQLACTQASVHHGQHRASTVGSLL</sequence>
<dbReference type="GO" id="GO:0007188">
    <property type="term" value="P:adenylate cyclase-modulating G protein-coupled receptor signaling pathway"/>
    <property type="evidence" value="ECO:0007669"/>
    <property type="project" value="TreeGrafter"/>
</dbReference>
<dbReference type="InterPro" id="IPR036445">
    <property type="entry name" value="GPCR_2_extracell_dom_sf"/>
</dbReference>
<evidence type="ECO:0000313" key="15">
    <source>
        <dbReference type="EMBL" id="OQR67463.1"/>
    </source>
</evidence>
<feature type="transmembrane region" description="Helical" evidence="11">
    <location>
        <begin position="280"/>
        <end position="299"/>
    </location>
</feature>
<dbReference type="Proteomes" id="UP000192247">
    <property type="component" value="Unassembled WGS sequence"/>
</dbReference>
<dbReference type="PANTHER" id="PTHR45620">
    <property type="entry name" value="PDF RECEPTOR-LIKE PROTEIN-RELATED"/>
    <property type="match status" value="1"/>
</dbReference>
<dbReference type="GO" id="GO:0008528">
    <property type="term" value="F:G protein-coupled peptide receptor activity"/>
    <property type="evidence" value="ECO:0007669"/>
    <property type="project" value="TreeGrafter"/>
</dbReference>
<dbReference type="STRING" id="418985.A0A1V9X237"/>
<dbReference type="Gene3D" id="4.10.1240.10">
    <property type="entry name" value="GPCR, family 2, extracellular hormone receptor domain"/>
    <property type="match status" value="1"/>
</dbReference>
<feature type="transmembrane region" description="Helical" evidence="11">
    <location>
        <begin position="355"/>
        <end position="374"/>
    </location>
</feature>
<name>A0A1V9X237_9ACAR</name>
<dbReference type="PANTHER" id="PTHR45620:SF32">
    <property type="entry name" value="DIURETIC HORMONE 31 RECEPTOR, ISOFORM C"/>
    <property type="match status" value="1"/>
</dbReference>
<proteinExistence type="inferred from homology"/>
<evidence type="ECO:0000259" key="14">
    <source>
        <dbReference type="PROSITE" id="PS50261"/>
    </source>
</evidence>
<dbReference type="Gene3D" id="1.20.1070.10">
    <property type="entry name" value="Rhodopsin 7-helix transmembrane proteins"/>
    <property type="match status" value="1"/>
</dbReference>
<keyword evidence="3" id="KW-1003">Cell membrane</keyword>
<organism evidence="15 16">
    <name type="scientific">Tropilaelaps mercedesae</name>
    <dbReference type="NCBI Taxonomy" id="418985"/>
    <lineage>
        <taxon>Eukaryota</taxon>
        <taxon>Metazoa</taxon>
        <taxon>Ecdysozoa</taxon>
        <taxon>Arthropoda</taxon>
        <taxon>Chelicerata</taxon>
        <taxon>Arachnida</taxon>
        <taxon>Acari</taxon>
        <taxon>Parasitiformes</taxon>
        <taxon>Mesostigmata</taxon>
        <taxon>Gamasina</taxon>
        <taxon>Dermanyssoidea</taxon>
        <taxon>Laelapidae</taxon>
        <taxon>Tropilaelaps</taxon>
    </lineage>
</organism>
<evidence type="ECO:0000256" key="2">
    <source>
        <dbReference type="ARBA" id="ARBA00005314"/>
    </source>
</evidence>
<keyword evidence="12" id="KW-0732">Signal</keyword>
<comment type="similarity">
    <text evidence="2">Belongs to the G-protein coupled receptor 2 family.</text>
</comment>
<dbReference type="Pfam" id="PF00002">
    <property type="entry name" value="7tm_2"/>
    <property type="match status" value="1"/>
</dbReference>
<feature type="transmembrane region" description="Helical" evidence="11">
    <location>
        <begin position="329"/>
        <end position="348"/>
    </location>
</feature>
<dbReference type="Pfam" id="PF02793">
    <property type="entry name" value="HRM"/>
    <property type="match status" value="1"/>
</dbReference>
<accession>A0A1V9X237</accession>
<dbReference type="OrthoDB" id="16753at2759"/>
<evidence type="ECO:0000256" key="9">
    <source>
        <dbReference type="ARBA" id="ARBA00023180"/>
    </source>
</evidence>
<dbReference type="InterPro" id="IPR017983">
    <property type="entry name" value="GPCR_2_secretin-like_CS"/>
</dbReference>
<dbReference type="InterPro" id="IPR000832">
    <property type="entry name" value="GPCR_2_secretin-like"/>
</dbReference>
<evidence type="ECO:0000256" key="6">
    <source>
        <dbReference type="ARBA" id="ARBA00023040"/>
    </source>
</evidence>
<evidence type="ECO:0000256" key="12">
    <source>
        <dbReference type="SAM" id="SignalP"/>
    </source>
</evidence>
<dbReference type="PRINTS" id="PR00249">
    <property type="entry name" value="GPCRSECRETIN"/>
</dbReference>